<dbReference type="GO" id="GO:0008318">
    <property type="term" value="F:protein prenyltransferase activity"/>
    <property type="evidence" value="ECO:0007669"/>
    <property type="project" value="InterPro"/>
</dbReference>
<reference evidence="5" key="1">
    <citation type="submission" date="2020-11" db="EMBL/GenBank/DDBJ databases">
        <authorList>
            <consortium name="DOE Joint Genome Institute"/>
            <person name="Ahrendt S."/>
            <person name="Riley R."/>
            <person name="Andreopoulos W."/>
            <person name="Labutti K."/>
            <person name="Pangilinan J."/>
            <person name="Ruiz-Duenas F.J."/>
            <person name="Barrasa J.M."/>
            <person name="Sanchez-Garcia M."/>
            <person name="Camarero S."/>
            <person name="Miyauchi S."/>
            <person name="Serrano A."/>
            <person name="Linde D."/>
            <person name="Babiker R."/>
            <person name="Drula E."/>
            <person name="Ayuso-Fernandez I."/>
            <person name="Pacheco R."/>
            <person name="Padilla G."/>
            <person name="Ferreira P."/>
            <person name="Barriuso J."/>
            <person name="Kellner H."/>
            <person name="Castanera R."/>
            <person name="Alfaro M."/>
            <person name="Ramirez L."/>
            <person name="Pisabarro A.G."/>
            <person name="Kuo A."/>
            <person name="Tritt A."/>
            <person name="Lipzen A."/>
            <person name="He G."/>
            <person name="Yan M."/>
            <person name="Ng V."/>
            <person name="Cullen D."/>
            <person name="Martin F."/>
            <person name="Rosso M.-N."/>
            <person name="Henrissat B."/>
            <person name="Hibbett D."/>
            <person name="Martinez A.T."/>
            <person name="Grigoriev I.V."/>
        </authorList>
    </citation>
    <scope>NUCLEOTIDE SEQUENCE</scope>
    <source>
        <strain evidence="5">CBS 247.69</strain>
    </source>
</reference>
<evidence type="ECO:0008006" key="7">
    <source>
        <dbReference type="Google" id="ProtNLM"/>
    </source>
</evidence>
<dbReference type="Gene3D" id="1.25.40.120">
    <property type="entry name" value="Protein prenylyltransferase"/>
    <property type="match status" value="1"/>
</dbReference>
<dbReference type="AlphaFoldDB" id="A0A9P6CKW3"/>
<comment type="similarity">
    <text evidence="1">Belongs to the protein prenyltransferase subunit alpha family.</text>
</comment>
<sequence length="356" mass="41046">MDMNPQIRIIRMLAEILSQPPKSVEVLPGDIVDWTCARDVTETSTLDPHSEIPFFYRDGNVGIPQKVLYRLYMAAITLFATSQTTEDIYQASCILLLANPAHRSALNARKHLVQGSLLPPKQELAFTETLLRASNDCAKQGILWDHRRWLLKLLHPLVLPPIVKPFCDSRRWCSAQGLQEFPYIPLDDINREFHIIRDACAMYPRNYYAWSHWHFIVDVIYVVLSIHRDHDQYLDALAGEFFTLYRWVDQHVSDHTAIHHLCNLGQVFFDLNECYSSPLINLFSGVSSPILFLAEQAMALATSYPGHESLWMYLRRVIAALGPRERKGVIDFLELSPVFHDPMAKRLFAWIELQGF</sequence>
<dbReference type="GO" id="GO:0005737">
    <property type="term" value="C:cytoplasm"/>
    <property type="evidence" value="ECO:0007669"/>
    <property type="project" value="TreeGrafter"/>
</dbReference>
<dbReference type="Proteomes" id="UP000807353">
    <property type="component" value="Unassembled WGS sequence"/>
</dbReference>
<evidence type="ECO:0000256" key="4">
    <source>
        <dbReference type="ARBA" id="ARBA00022737"/>
    </source>
</evidence>
<accession>A0A9P6CKW3</accession>
<dbReference type="EMBL" id="MU150229">
    <property type="protein sequence ID" value="KAF9470002.1"/>
    <property type="molecule type" value="Genomic_DNA"/>
</dbReference>
<evidence type="ECO:0000313" key="6">
    <source>
        <dbReference type="Proteomes" id="UP000807353"/>
    </source>
</evidence>
<evidence type="ECO:0000256" key="1">
    <source>
        <dbReference type="ARBA" id="ARBA00006734"/>
    </source>
</evidence>
<protein>
    <recommendedName>
        <fullName evidence="7">Protein prenylyltransferase</fullName>
    </recommendedName>
</protein>
<gene>
    <name evidence="5" type="ORF">BDZ94DRAFT_1243714</name>
</gene>
<proteinExistence type="inferred from homology"/>
<dbReference type="OrthoDB" id="1924260at2759"/>
<dbReference type="PANTHER" id="PTHR11129">
    <property type="entry name" value="PROTEIN FARNESYLTRANSFERASE ALPHA SUBUNIT/RAB GERANYLGERANYL TRANSFERASE ALPHA SUBUNIT"/>
    <property type="match status" value="1"/>
</dbReference>
<evidence type="ECO:0000313" key="5">
    <source>
        <dbReference type="EMBL" id="KAF9470002.1"/>
    </source>
</evidence>
<keyword evidence="4" id="KW-0677">Repeat</keyword>
<keyword evidence="6" id="KW-1185">Reference proteome</keyword>
<dbReference type="Pfam" id="PF01239">
    <property type="entry name" value="PPTA"/>
    <property type="match status" value="1"/>
</dbReference>
<comment type="caution">
    <text evidence="5">The sequence shown here is derived from an EMBL/GenBank/DDBJ whole genome shotgun (WGS) entry which is preliminary data.</text>
</comment>
<organism evidence="5 6">
    <name type="scientific">Collybia nuda</name>
    <dbReference type="NCBI Taxonomy" id="64659"/>
    <lineage>
        <taxon>Eukaryota</taxon>
        <taxon>Fungi</taxon>
        <taxon>Dikarya</taxon>
        <taxon>Basidiomycota</taxon>
        <taxon>Agaricomycotina</taxon>
        <taxon>Agaricomycetes</taxon>
        <taxon>Agaricomycetidae</taxon>
        <taxon>Agaricales</taxon>
        <taxon>Tricholomatineae</taxon>
        <taxon>Clitocybaceae</taxon>
        <taxon>Collybia</taxon>
    </lineage>
</organism>
<dbReference type="InterPro" id="IPR002088">
    <property type="entry name" value="Prenyl_trans_a"/>
</dbReference>
<evidence type="ECO:0000256" key="3">
    <source>
        <dbReference type="ARBA" id="ARBA00022679"/>
    </source>
</evidence>
<keyword evidence="3" id="KW-0808">Transferase</keyword>
<evidence type="ECO:0000256" key="2">
    <source>
        <dbReference type="ARBA" id="ARBA00022602"/>
    </source>
</evidence>
<name>A0A9P6CKW3_9AGAR</name>
<keyword evidence="2" id="KW-0637">Prenyltransferase</keyword>
<dbReference type="SUPFAM" id="SSF48439">
    <property type="entry name" value="Protein prenylyltransferase"/>
    <property type="match status" value="1"/>
</dbReference>
<dbReference type="PANTHER" id="PTHR11129:SF3">
    <property type="entry name" value="PROTEIN PRENYLTRANSFERASE ALPHA SUBUNIT REPEAT-CONTAINING PROTEIN 1"/>
    <property type="match status" value="1"/>
</dbReference>